<dbReference type="InterPro" id="IPR036390">
    <property type="entry name" value="WH_DNA-bd_sf"/>
</dbReference>
<dbReference type="SUPFAM" id="SSF46785">
    <property type="entry name" value="Winged helix' DNA-binding domain"/>
    <property type="match status" value="1"/>
</dbReference>
<keyword evidence="2 5" id="KW-0547">Nucleotide-binding</keyword>
<feature type="transmembrane region" description="Helical" evidence="7">
    <location>
        <begin position="159"/>
        <end position="179"/>
    </location>
</feature>
<evidence type="ECO:0000256" key="4">
    <source>
        <dbReference type="ARBA" id="ARBA00023125"/>
    </source>
</evidence>
<keyword evidence="7" id="KW-1133">Transmembrane helix</keyword>
<feature type="transmembrane region" description="Helical" evidence="7">
    <location>
        <begin position="27"/>
        <end position="50"/>
    </location>
</feature>
<evidence type="ECO:0000256" key="6">
    <source>
        <dbReference type="SAM" id="MobiDB-lite"/>
    </source>
</evidence>
<keyword evidence="7" id="KW-0472">Membrane</keyword>
<comment type="caution">
    <text evidence="9">The sequence shown here is derived from an EMBL/GenBank/DDBJ whole genome shotgun (WGS) entry which is preliminary data.</text>
</comment>
<feature type="compositionally biased region" description="Basic and acidic residues" evidence="6">
    <location>
        <begin position="366"/>
        <end position="383"/>
    </location>
</feature>
<evidence type="ECO:0000256" key="3">
    <source>
        <dbReference type="ARBA" id="ARBA00022840"/>
    </source>
</evidence>
<gene>
    <name evidence="9" type="ORF">MOZ60_01110</name>
</gene>
<feature type="compositionally biased region" description="Basic and acidic residues" evidence="6">
    <location>
        <begin position="852"/>
        <end position="867"/>
    </location>
</feature>
<dbReference type="PANTHER" id="PTHR22683:SF41">
    <property type="entry name" value="DNA TRANSLOCASE FTSK"/>
    <property type="match status" value="1"/>
</dbReference>
<organism evidence="9 10">
    <name type="scientific">Grylomicrobium aquisgranensis</name>
    <dbReference type="NCBI Taxonomy" id="2926318"/>
    <lineage>
        <taxon>Bacteria</taxon>
        <taxon>Bacillati</taxon>
        <taxon>Bacillota</taxon>
        <taxon>Erysipelotrichia</taxon>
        <taxon>Erysipelotrichales</taxon>
        <taxon>Erysipelotrichaceae</taxon>
        <taxon>Grylomicrobium</taxon>
    </lineage>
</organism>
<dbReference type="AlphaFoldDB" id="A0AB35U345"/>
<dbReference type="SUPFAM" id="SSF52540">
    <property type="entry name" value="P-loop containing nucleoside triphosphate hydrolases"/>
    <property type="match status" value="1"/>
</dbReference>
<dbReference type="InterPro" id="IPR036388">
    <property type="entry name" value="WH-like_DNA-bd_sf"/>
</dbReference>
<feature type="transmembrane region" description="Helical" evidence="7">
    <location>
        <begin position="130"/>
        <end position="152"/>
    </location>
</feature>
<evidence type="ECO:0000259" key="8">
    <source>
        <dbReference type="PROSITE" id="PS50901"/>
    </source>
</evidence>
<evidence type="ECO:0000313" key="10">
    <source>
        <dbReference type="Proteomes" id="UP001286174"/>
    </source>
</evidence>
<evidence type="ECO:0000256" key="1">
    <source>
        <dbReference type="ARBA" id="ARBA00006474"/>
    </source>
</evidence>
<dbReference type="EMBL" id="JALBUR010000001">
    <property type="protein sequence ID" value="MDX8418687.1"/>
    <property type="molecule type" value="Genomic_DNA"/>
</dbReference>
<dbReference type="InterPro" id="IPR003593">
    <property type="entry name" value="AAA+_ATPase"/>
</dbReference>
<dbReference type="InterPro" id="IPR002543">
    <property type="entry name" value="FtsK_dom"/>
</dbReference>
<dbReference type="GO" id="GO:0003677">
    <property type="term" value="F:DNA binding"/>
    <property type="evidence" value="ECO:0007669"/>
    <property type="project" value="UniProtKB-KW"/>
</dbReference>
<dbReference type="InterPro" id="IPR041027">
    <property type="entry name" value="FtsK_alpha"/>
</dbReference>
<evidence type="ECO:0000256" key="5">
    <source>
        <dbReference type="PROSITE-ProRule" id="PRU00289"/>
    </source>
</evidence>
<evidence type="ECO:0000256" key="7">
    <source>
        <dbReference type="SAM" id="Phobius"/>
    </source>
</evidence>
<dbReference type="Pfam" id="PF17854">
    <property type="entry name" value="FtsK_alpha"/>
    <property type="match status" value="1"/>
</dbReference>
<feature type="transmembrane region" description="Helical" evidence="7">
    <location>
        <begin position="92"/>
        <end position="110"/>
    </location>
</feature>
<dbReference type="Gene3D" id="1.10.10.10">
    <property type="entry name" value="Winged helix-like DNA-binding domain superfamily/Winged helix DNA-binding domain"/>
    <property type="match status" value="1"/>
</dbReference>
<dbReference type="CDD" id="cd01127">
    <property type="entry name" value="TrwB_TraG_TraD_VirD4"/>
    <property type="match status" value="1"/>
</dbReference>
<keyword evidence="3 5" id="KW-0067">ATP-binding</keyword>
<reference evidence="9 10" key="1">
    <citation type="submission" date="2022-03" db="EMBL/GenBank/DDBJ databases">
        <title>Novel taxa within the pig intestine.</title>
        <authorList>
            <person name="Wylensek D."/>
            <person name="Bishof K."/>
            <person name="Afrizal A."/>
            <person name="Clavel T."/>
        </authorList>
    </citation>
    <scope>NUCLEOTIDE SEQUENCE [LARGE SCALE GENOMIC DNA]</scope>
    <source>
        <strain evidence="9 10">CLA-KB-P133</strain>
    </source>
</reference>
<feature type="region of interest" description="Disordered" evidence="6">
    <location>
        <begin position="848"/>
        <end position="867"/>
    </location>
</feature>
<sequence>MTQKKKKNTRKSKARIRQEQQEELRQWIMVVLTAALLLIGLMRTGTVGIFLYNLLRYVLGEWFWLILAVTVLWFLIAIASGKQDADDEKNPLPIILVILDLLLLCGYYTAGPSVVGFSALKPLLTNIKSYFQTVVTVSPGGGICGNGLYALVSILFGRSGTVVIMIAIALIATVLMGFMDAYKNAFQYVVDFFRAPEKEEPEEKEEVEDKEHPNLWKMVSEHQQKKAHFINADEAVDDVPLQDVQKKLEEGEEVVVRFKPTKISHSGLSGIDIRVDDDQDDTDNIELLSDTEPALEDTLKMQQPLSQEKDIFMNVDDLADHTEAKEYSEPEPQPMEPAEPEPEPVKQTEVQEDKAEEEEPVPVNLPEREGETAPASDPKHGTVDYRNYRLPSMNKVLDPLPAHSSNDENLAAAKRKGQQLIQALETFDINARLKDMHIGPSVTQFEVQPDANVKVSRILGLTDNIKMQLEARDIRIEAPIPGRNAVGIEIPNEKSTPVKLRELVNSIPAKDKDQPLVFFLGKDLLGQTITCRIDKMPHLLIAGATGSGKSVCMNSIICSLLLRTRPDEVKMLLIDPKKVEFTPYRNIPHLIGPVINDPAQASNALKVIVRIMDERYNIFAANAVRNIAGYHALLKSKPAAEQARMDKMPYIVVIIDELADLMLVAGKDVEASIQRITQLARAAGIHLIVATQRPSADVITGIIKANIPSRIAFSVSSSIDSRVILDHTGAERLLGNGDMLYMPIGQNSATRIQGVFVTDEEVQRICDALSPWAPLYDDSFIMLEGVNDQEGGAVAGISDDPLYQEIKDYVIDVQKASTSLLQRRFGIGYNRAARMIDELESTGIIGPAQGSKPREVYVKKDRPKDDE</sequence>
<accession>A0AB35U345</accession>
<feature type="transmembrane region" description="Helical" evidence="7">
    <location>
        <begin position="62"/>
        <end position="80"/>
    </location>
</feature>
<comment type="similarity">
    <text evidence="1">Belongs to the FtsK/SpoIIIE/SftA family.</text>
</comment>
<dbReference type="Gene3D" id="3.40.50.300">
    <property type="entry name" value="P-loop containing nucleotide triphosphate hydrolases"/>
    <property type="match status" value="1"/>
</dbReference>
<keyword evidence="4" id="KW-0238">DNA-binding</keyword>
<dbReference type="InterPro" id="IPR027417">
    <property type="entry name" value="P-loop_NTPase"/>
</dbReference>
<dbReference type="Gene3D" id="3.30.980.40">
    <property type="match status" value="1"/>
</dbReference>
<dbReference type="InterPro" id="IPR050206">
    <property type="entry name" value="FtsK/SpoIIIE/SftA"/>
</dbReference>
<feature type="domain" description="FtsK" evidence="8">
    <location>
        <begin position="513"/>
        <end position="722"/>
    </location>
</feature>
<proteinExistence type="inferred from homology"/>
<dbReference type="Proteomes" id="UP001286174">
    <property type="component" value="Unassembled WGS sequence"/>
</dbReference>
<dbReference type="RefSeq" id="WP_370595344.1">
    <property type="nucleotide sequence ID" value="NZ_JALBUR010000001.1"/>
</dbReference>
<feature type="region of interest" description="Disordered" evidence="6">
    <location>
        <begin position="323"/>
        <end position="383"/>
    </location>
</feature>
<dbReference type="PANTHER" id="PTHR22683">
    <property type="entry name" value="SPORULATION PROTEIN RELATED"/>
    <property type="match status" value="1"/>
</dbReference>
<dbReference type="GO" id="GO:0016020">
    <property type="term" value="C:membrane"/>
    <property type="evidence" value="ECO:0007669"/>
    <property type="project" value="UniProtKB-SubCell"/>
</dbReference>
<feature type="compositionally biased region" description="Basic and acidic residues" evidence="6">
    <location>
        <begin position="343"/>
        <end position="353"/>
    </location>
</feature>
<dbReference type="GO" id="GO:0005524">
    <property type="term" value="F:ATP binding"/>
    <property type="evidence" value="ECO:0007669"/>
    <property type="project" value="UniProtKB-UniRule"/>
</dbReference>
<keyword evidence="10" id="KW-1185">Reference proteome</keyword>
<dbReference type="SMART" id="SM00843">
    <property type="entry name" value="Ftsk_gamma"/>
    <property type="match status" value="1"/>
</dbReference>
<protein>
    <submittedName>
        <fullName evidence="9">DNA translocase FtsK</fullName>
    </submittedName>
</protein>
<feature type="binding site" evidence="5">
    <location>
        <begin position="543"/>
        <end position="550"/>
    </location>
    <ligand>
        <name>ATP</name>
        <dbReference type="ChEBI" id="CHEBI:30616"/>
    </ligand>
</feature>
<name>A0AB35U345_9FIRM</name>
<evidence type="ECO:0000256" key="2">
    <source>
        <dbReference type="ARBA" id="ARBA00022741"/>
    </source>
</evidence>
<dbReference type="SMART" id="SM00382">
    <property type="entry name" value="AAA"/>
    <property type="match status" value="1"/>
</dbReference>
<dbReference type="Pfam" id="PF01580">
    <property type="entry name" value="FtsK_SpoIIIE"/>
    <property type="match status" value="1"/>
</dbReference>
<evidence type="ECO:0000313" key="9">
    <source>
        <dbReference type="EMBL" id="MDX8418687.1"/>
    </source>
</evidence>
<dbReference type="InterPro" id="IPR018541">
    <property type="entry name" value="Ftsk_gamma"/>
</dbReference>
<dbReference type="Pfam" id="PF09397">
    <property type="entry name" value="FtsK_gamma"/>
    <property type="match status" value="1"/>
</dbReference>
<keyword evidence="7" id="KW-0812">Transmembrane</keyword>
<dbReference type="PROSITE" id="PS50901">
    <property type="entry name" value="FTSK"/>
    <property type="match status" value="1"/>
</dbReference>